<dbReference type="AlphaFoldDB" id="A0A1I8EIV3"/>
<keyword evidence="1" id="KW-0472">Membrane</keyword>
<protein>
    <submittedName>
        <fullName evidence="2 3">Uncharacterized protein</fullName>
    </submittedName>
</protein>
<reference evidence="2 3" key="1">
    <citation type="submission" date="2016-11" db="UniProtKB">
        <authorList>
            <consortium name="WormBaseParasite"/>
        </authorList>
    </citation>
    <scope>IDENTIFICATION</scope>
    <source>
        <strain evidence="2 3">pt0022</strain>
    </source>
</reference>
<evidence type="ECO:0000313" key="2">
    <source>
        <dbReference type="WBParaSite" id="maker-PairedContig_2377-snap-gene-0.18-mRNA-1"/>
    </source>
</evidence>
<name>A0A1I8EIV3_WUCBA</name>
<proteinExistence type="predicted"/>
<sequence length="264" mass="30164">MQAQTSIHHSPKISLVFRILATVRDIFPVIINENYVASINSILHFITFFTSFYRKVSIFKSCITISVVCCLMSDLWYYYTLPTLGFFAALLAALLLVCTVIQILKFSKNERFLLYPMQIAIVMIPMFLSLLAMVFFALGVRVCINLFSETCFILYNSPSLTTAMKKKKDITYCTNFCKRHILSKTKELYILLDLIFAALCFCILLLELILLLCTNEPNKMVDGDTQTGPVSNRDSNYDKTSAIIINPQFKQAFIARRSPMQTNL</sequence>
<organism evidence="2">
    <name type="scientific">Wuchereria bancrofti</name>
    <dbReference type="NCBI Taxonomy" id="6293"/>
    <lineage>
        <taxon>Eukaryota</taxon>
        <taxon>Metazoa</taxon>
        <taxon>Ecdysozoa</taxon>
        <taxon>Nematoda</taxon>
        <taxon>Chromadorea</taxon>
        <taxon>Rhabditida</taxon>
        <taxon>Spirurina</taxon>
        <taxon>Spiruromorpha</taxon>
        <taxon>Filarioidea</taxon>
        <taxon>Onchocercidae</taxon>
        <taxon>Wuchereria</taxon>
    </lineage>
</organism>
<keyword evidence="1" id="KW-0812">Transmembrane</keyword>
<evidence type="ECO:0000313" key="3">
    <source>
        <dbReference type="WBParaSite" id="maker-PairedContig_3860-snap-gene-1.35-mRNA-1"/>
    </source>
</evidence>
<evidence type="ECO:0000256" key="1">
    <source>
        <dbReference type="SAM" id="Phobius"/>
    </source>
</evidence>
<dbReference type="WBParaSite" id="maker-PairedContig_3860-snap-gene-1.35-mRNA-1">
    <property type="protein sequence ID" value="maker-PairedContig_3860-snap-gene-1.35-mRNA-1"/>
    <property type="gene ID" value="maker-PairedContig_3860-snap-gene-1.35"/>
</dbReference>
<accession>A0A1I8EIV3</accession>
<dbReference type="WBParaSite" id="maker-PairedContig_2377-snap-gene-0.18-mRNA-1">
    <property type="protein sequence ID" value="maker-PairedContig_2377-snap-gene-0.18-mRNA-1"/>
    <property type="gene ID" value="maker-PairedContig_2377-snap-gene-0.18"/>
</dbReference>
<keyword evidence="1" id="KW-1133">Transmembrane helix</keyword>
<feature type="transmembrane region" description="Helical" evidence="1">
    <location>
        <begin position="119"/>
        <end position="140"/>
    </location>
</feature>
<feature type="transmembrane region" description="Helical" evidence="1">
    <location>
        <begin position="85"/>
        <end position="107"/>
    </location>
</feature>
<feature type="transmembrane region" description="Helical" evidence="1">
    <location>
        <begin position="188"/>
        <end position="212"/>
    </location>
</feature>